<dbReference type="InParanoid" id="G8Y5A9"/>
<proteinExistence type="predicted"/>
<dbReference type="HOGENOM" id="CLU_3175595_0_0_1"/>
<organism evidence="2 3">
    <name type="scientific">Pichia sorbitophila (strain ATCC MYA-4447 / BCRC 22081 / CBS 7064 / NBRC 10061 / NRRL Y-12695)</name>
    <name type="common">Hybrid yeast</name>
    <dbReference type="NCBI Taxonomy" id="559304"/>
    <lineage>
        <taxon>Eukaryota</taxon>
        <taxon>Fungi</taxon>
        <taxon>Dikarya</taxon>
        <taxon>Ascomycota</taxon>
        <taxon>Saccharomycotina</taxon>
        <taxon>Pichiomycetes</taxon>
        <taxon>Debaryomycetaceae</taxon>
        <taxon>Millerozyma</taxon>
    </lineage>
</organism>
<reference evidence="3" key="2">
    <citation type="journal article" date="2012" name="G3 (Bethesda)">
        <title>Pichia sorbitophila, an interspecies yeast hybrid reveals early steps of genome resolution following polyploidization.</title>
        <authorList>
            <person name="Leh Louis V."/>
            <person name="Despons L."/>
            <person name="Friedrich A."/>
            <person name="Martin T."/>
            <person name="Durrens P."/>
            <person name="Casaregola S."/>
            <person name="Neuveglise C."/>
            <person name="Fairhead C."/>
            <person name="Marck C."/>
            <person name="Cruz J.A."/>
            <person name="Straub M.L."/>
            <person name="Kugler V."/>
            <person name="Sacerdot C."/>
            <person name="Uzunov Z."/>
            <person name="Thierry A."/>
            <person name="Weiss S."/>
            <person name="Bleykasten C."/>
            <person name="De Montigny J."/>
            <person name="Jacques N."/>
            <person name="Jung P."/>
            <person name="Lemaire M."/>
            <person name="Mallet S."/>
            <person name="Morel G."/>
            <person name="Richard G.F."/>
            <person name="Sarkar A."/>
            <person name="Savel G."/>
            <person name="Schacherer J."/>
            <person name="Seret M.L."/>
            <person name="Talla E."/>
            <person name="Samson G."/>
            <person name="Jubin C."/>
            <person name="Poulain J."/>
            <person name="Vacherie B."/>
            <person name="Barbe V."/>
            <person name="Pelletier E."/>
            <person name="Sherman D.J."/>
            <person name="Westhof E."/>
            <person name="Weissenbach J."/>
            <person name="Baret P.V."/>
            <person name="Wincker P."/>
            <person name="Gaillardin C."/>
            <person name="Dujon B."/>
            <person name="Souciet J.L."/>
        </authorList>
    </citation>
    <scope>NUCLEOTIDE SEQUENCE [LARGE SCALE GENOMIC DNA]</scope>
    <source>
        <strain evidence="3">ATCC MYA-4447 / BCRC 22081 / CBS 7064 / NBRC 10061 / NRRL Y-12695</strain>
    </source>
</reference>
<keyword evidence="3" id="KW-1185">Reference proteome</keyword>
<dbReference type="AlphaFoldDB" id="G8Y5A9"/>
<evidence type="ECO:0000313" key="1">
    <source>
        <dbReference type="EMBL" id="CCE83789.1"/>
    </source>
</evidence>
<dbReference type="EMBL" id="FO082049">
    <property type="protein sequence ID" value="CCE83789.1"/>
    <property type="molecule type" value="Genomic_DNA"/>
</dbReference>
<dbReference type="Proteomes" id="UP000005222">
    <property type="component" value="Chromosome L"/>
</dbReference>
<name>G8Y5A9_PICSO</name>
<reference evidence="2" key="1">
    <citation type="submission" date="2011-10" db="EMBL/GenBank/DDBJ databases">
        <authorList>
            <person name="Genoscope - CEA"/>
        </authorList>
    </citation>
    <scope>NUCLEOTIDE SEQUENCE</scope>
</reference>
<protein>
    <submittedName>
        <fullName evidence="2">Piso0_004377 protein</fullName>
    </submittedName>
</protein>
<accession>G8Y5A9</accession>
<gene>
    <name evidence="2" type="primary">Piso0_004377</name>
    <name evidence="1" type="ORF">GNLVRS01_PISO0K15542g</name>
    <name evidence="2" type="ORF">GNLVRS01_PISO0L15543g</name>
</gene>
<dbReference type="EMBL" id="FO082048">
    <property type="protein sequence ID" value="CCE84820.1"/>
    <property type="molecule type" value="Genomic_DNA"/>
</dbReference>
<sequence length="47" mass="5523">MSRCPEPCVSEYSRRITLERRHKSYPAVIVISYDVALRERAHLSFVT</sequence>
<evidence type="ECO:0000313" key="3">
    <source>
        <dbReference type="Proteomes" id="UP000005222"/>
    </source>
</evidence>
<evidence type="ECO:0000313" key="2">
    <source>
        <dbReference type="EMBL" id="CCE84820.1"/>
    </source>
</evidence>
<dbReference type="Proteomes" id="UP000005222">
    <property type="component" value="Chromosome K"/>
</dbReference>